<dbReference type="PANTHER" id="PTHR33155">
    <property type="entry name" value="FANTASTIC FOUR-LIKE PROTEIN (DUF3049)"/>
    <property type="match status" value="1"/>
</dbReference>
<protein>
    <recommendedName>
        <fullName evidence="3">FAF domain-containing protein</fullName>
    </recommendedName>
</protein>
<accession>A0A314KL58</accession>
<name>A0A314KL58_NICAT</name>
<sequence>MASKEDLQLWHDPKSNTKNKPTRRIKKVKKEYPPAIPSWRGKLPGDVPWSLSRHYVDGRLILREESMEYYEYLEATRENGRLVLNLLVLKGNIKCYQRKDTNGGHYSINNEDHEITQDDIVDRGKRKILIQEDIQRDLMINENRKENISKIFPNEDGMTSSSSLLDVPTLCDSSVDSLVQPSPTLVA</sequence>
<organism evidence="4 5">
    <name type="scientific">Nicotiana attenuata</name>
    <name type="common">Coyote tobacco</name>
    <dbReference type="NCBI Taxonomy" id="49451"/>
    <lineage>
        <taxon>Eukaryota</taxon>
        <taxon>Viridiplantae</taxon>
        <taxon>Streptophyta</taxon>
        <taxon>Embryophyta</taxon>
        <taxon>Tracheophyta</taxon>
        <taxon>Spermatophyta</taxon>
        <taxon>Magnoliopsida</taxon>
        <taxon>eudicotyledons</taxon>
        <taxon>Gunneridae</taxon>
        <taxon>Pentapetalae</taxon>
        <taxon>asterids</taxon>
        <taxon>lamiids</taxon>
        <taxon>Solanales</taxon>
        <taxon>Solanaceae</taxon>
        <taxon>Nicotianoideae</taxon>
        <taxon>Nicotianeae</taxon>
        <taxon>Nicotiana</taxon>
    </lineage>
</organism>
<feature type="domain" description="FAF" evidence="3">
    <location>
        <begin position="31"/>
        <end position="86"/>
    </location>
</feature>
<dbReference type="PANTHER" id="PTHR33155:SF75">
    <property type="entry name" value="OS02G0750800 PROTEIN"/>
    <property type="match status" value="1"/>
</dbReference>
<evidence type="ECO:0000256" key="2">
    <source>
        <dbReference type="SAM" id="MobiDB-lite"/>
    </source>
</evidence>
<evidence type="ECO:0000259" key="3">
    <source>
        <dbReference type="Pfam" id="PF11250"/>
    </source>
</evidence>
<feature type="region of interest" description="Disordered" evidence="2">
    <location>
        <begin position="1"/>
        <end position="24"/>
    </location>
</feature>
<gene>
    <name evidence="4" type="ORF">A4A49_54803</name>
</gene>
<feature type="compositionally biased region" description="Basic and acidic residues" evidence="2">
    <location>
        <begin position="1"/>
        <end position="15"/>
    </location>
</feature>
<dbReference type="EMBL" id="MJEQ01001576">
    <property type="protein sequence ID" value="OIT30181.1"/>
    <property type="molecule type" value="Genomic_DNA"/>
</dbReference>
<dbReference type="Gramene" id="OIT30181">
    <property type="protein sequence ID" value="OIT30181"/>
    <property type="gene ID" value="A4A49_54803"/>
</dbReference>
<dbReference type="InterPro" id="IPR021410">
    <property type="entry name" value="FAF"/>
</dbReference>
<proteinExistence type="inferred from homology"/>
<evidence type="ECO:0000313" key="5">
    <source>
        <dbReference type="Proteomes" id="UP000187609"/>
    </source>
</evidence>
<comment type="caution">
    <text evidence="4">The sequence shown here is derived from an EMBL/GenBank/DDBJ whole genome shotgun (WGS) entry which is preliminary data.</text>
</comment>
<reference evidence="4" key="1">
    <citation type="submission" date="2016-11" db="EMBL/GenBank/DDBJ databases">
        <title>The genome of Nicotiana attenuata.</title>
        <authorList>
            <person name="Xu S."/>
            <person name="Brockmoeller T."/>
            <person name="Gaquerel E."/>
            <person name="Navarro A."/>
            <person name="Kuhl H."/>
            <person name="Gase K."/>
            <person name="Ling Z."/>
            <person name="Zhou W."/>
            <person name="Kreitzer C."/>
            <person name="Stanke M."/>
            <person name="Tang H."/>
            <person name="Lyons E."/>
            <person name="Pandey P."/>
            <person name="Pandey S.P."/>
            <person name="Timmermann B."/>
            <person name="Baldwin I.T."/>
        </authorList>
    </citation>
    <scope>NUCLEOTIDE SEQUENCE [LARGE SCALE GENOMIC DNA]</scope>
    <source>
        <strain evidence="4">UT</strain>
    </source>
</reference>
<dbReference type="InterPro" id="IPR046431">
    <property type="entry name" value="FAF_dom"/>
</dbReference>
<evidence type="ECO:0000256" key="1">
    <source>
        <dbReference type="ARBA" id="ARBA00008690"/>
    </source>
</evidence>
<evidence type="ECO:0000313" key="4">
    <source>
        <dbReference type="EMBL" id="OIT30181.1"/>
    </source>
</evidence>
<dbReference type="Proteomes" id="UP000187609">
    <property type="component" value="Unassembled WGS sequence"/>
</dbReference>
<comment type="similarity">
    <text evidence="1">Belongs to the fantastic four family.</text>
</comment>
<dbReference type="Pfam" id="PF11250">
    <property type="entry name" value="FAF"/>
    <property type="match status" value="1"/>
</dbReference>
<dbReference type="AlphaFoldDB" id="A0A314KL58"/>
<keyword evidence="5" id="KW-1185">Reference proteome</keyword>